<gene>
    <name evidence="2" type="ORF">ACFQEV_01595</name>
</gene>
<evidence type="ECO:0000313" key="3">
    <source>
        <dbReference type="Proteomes" id="UP001596408"/>
    </source>
</evidence>
<feature type="region of interest" description="Disordered" evidence="1">
    <location>
        <begin position="1"/>
        <end position="27"/>
    </location>
</feature>
<dbReference type="Proteomes" id="UP001596408">
    <property type="component" value="Unassembled WGS sequence"/>
</dbReference>
<keyword evidence="3" id="KW-1185">Reference proteome</keyword>
<dbReference type="PANTHER" id="PTHR31118:SF12">
    <property type="entry name" value="CYCLASE-LIKE PROTEIN 2"/>
    <property type="match status" value="1"/>
</dbReference>
<dbReference type="SUPFAM" id="SSF102198">
    <property type="entry name" value="Putative cyclase"/>
    <property type="match status" value="1"/>
</dbReference>
<dbReference type="GO" id="GO:0016787">
    <property type="term" value="F:hydrolase activity"/>
    <property type="evidence" value="ECO:0007669"/>
    <property type="project" value="UniProtKB-KW"/>
</dbReference>
<dbReference type="EMBL" id="JBHSXH010000004">
    <property type="protein sequence ID" value="MFC6823702.1"/>
    <property type="molecule type" value="Genomic_DNA"/>
</dbReference>
<dbReference type="AlphaFoldDB" id="A0ABD5TSW2"/>
<protein>
    <submittedName>
        <fullName evidence="2">Cyclase family protein</fullName>
        <ecNumber evidence="2">3.5.-.-</ecNumber>
    </submittedName>
</protein>
<dbReference type="InterPro" id="IPR007325">
    <property type="entry name" value="KFase/CYL"/>
</dbReference>
<dbReference type="Gene3D" id="3.50.30.50">
    <property type="entry name" value="Putative cyclase"/>
    <property type="match status" value="1"/>
</dbReference>
<reference evidence="2 3" key="1">
    <citation type="journal article" date="2019" name="Int. J. Syst. Evol. Microbiol.">
        <title>The Global Catalogue of Microorganisms (GCM) 10K type strain sequencing project: providing services to taxonomists for standard genome sequencing and annotation.</title>
        <authorList>
            <consortium name="The Broad Institute Genomics Platform"/>
            <consortium name="The Broad Institute Genome Sequencing Center for Infectious Disease"/>
            <person name="Wu L."/>
            <person name="Ma J."/>
        </authorList>
    </citation>
    <scope>NUCLEOTIDE SEQUENCE [LARGE SCALE GENOMIC DNA]</scope>
    <source>
        <strain evidence="2 3">YIM 94188</strain>
    </source>
</reference>
<evidence type="ECO:0000313" key="2">
    <source>
        <dbReference type="EMBL" id="MFC6823702.1"/>
    </source>
</evidence>
<accession>A0ABD5TSW2</accession>
<comment type="caution">
    <text evidence="2">The sequence shown here is derived from an EMBL/GenBank/DDBJ whole genome shotgun (WGS) entry which is preliminary data.</text>
</comment>
<dbReference type="InterPro" id="IPR037175">
    <property type="entry name" value="KFase_sf"/>
</dbReference>
<organism evidence="2 3">
    <name type="scientific">Halopelagius fulvigenes</name>
    <dbReference type="NCBI Taxonomy" id="1198324"/>
    <lineage>
        <taxon>Archaea</taxon>
        <taxon>Methanobacteriati</taxon>
        <taxon>Methanobacteriota</taxon>
        <taxon>Stenosarchaea group</taxon>
        <taxon>Halobacteria</taxon>
        <taxon>Halobacteriales</taxon>
        <taxon>Haloferacaceae</taxon>
    </lineage>
</organism>
<dbReference type="EC" id="3.5.-.-" evidence="2"/>
<dbReference type="Pfam" id="PF04199">
    <property type="entry name" value="Cyclase"/>
    <property type="match status" value="1"/>
</dbReference>
<proteinExistence type="predicted"/>
<sequence length="221" mass="24028">MADWVDLTQSLGPDCPTRPPNRPAPEFESYADVEADGYNGTRLHLDAHCGTHMDAPTHFLPADEARTIDEVTPEEMVTEGIVLDFTDLPPGAELGREALESEADRRGVRAGDFVILDFGNPPRPTDEYVREYPYPSRDAAEFLVEREVACVATDALGVDAPGATIAEHVVHRTLLPAGVRIVEGVANLEAVEPGQYDVICTPIPYAGRDGSQVRLLVRPKA</sequence>
<keyword evidence="2" id="KW-0378">Hydrolase</keyword>
<dbReference type="PANTHER" id="PTHR31118">
    <property type="entry name" value="CYCLASE-LIKE PROTEIN 2"/>
    <property type="match status" value="1"/>
</dbReference>
<name>A0ABD5TSW2_9EURY</name>
<evidence type="ECO:0000256" key="1">
    <source>
        <dbReference type="SAM" id="MobiDB-lite"/>
    </source>
</evidence>
<dbReference type="RefSeq" id="WP_379692153.1">
    <property type="nucleotide sequence ID" value="NZ_JBHSXH010000004.1"/>
</dbReference>